<dbReference type="HOGENOM" id="CLU_3131066_0_0_3"/>
<evidence type="ECO:0000313" key="2">
    <source>
        <dbReference type="Proteomes" id="UP000000268"/>
    </source>
</evidence>
<organism evidence="1 2">
    <name type="scientific">Acaryochloris marina (strain MBIC 11017)</name>
    <dbReference type="NCBI Taxonomy" id="329726"/>
    <lineage>
        <taxon>Bacteria</taxon>
        <taxon>Bacillati</taxon>
        <taxon>Cyanobacteriota</taxon>
        <taxon>Cyanophyceae</taxon>
        <taxon>Acaryochloridales</taxon>
        <taxon>Acaryochloridaceae</taxon>
        <taxon>Acaryochloris</taxon>
    </lineage>
</organism>
<gene>
    <name evidence="1" type="ordered locus">AM1_1627</name>
</gene>
<sequence>MTVFANDEDPNPRSSMILKYCKTSIASAIMQTPIAVVKIETLKNALTIV</sequence>
<dbReference type="EMBL" id="CP000828">
    <property type="protein sequence ID" value="ABW26650.1"/>
    <property type="molecule type" value="Genomic_DNA"/>
</dbReference>
<proteinExistence type="predicted"/>
<dbReference type="Proteomes" id="UP000000268">
    <property type="component" value="Chromosome"/>
</dbReference>
<dbReference type="AlphaFoldDB" id="B0CA63"/>
<dbReference type="KEGG" id="amr:AM1_1627"/>
<protein>
    <submittedName>
        <fullName evidence="1">Uncharacterized protein</fullName>
    </submittedName>
</protein>
<name>B0CA63_ACAM1</name>
<accession>B0CA63</accession>
<evidence type="ECO:0000313" key="1">
    <source>
        <dbReference type="EMBL" id="ABW26650.1"/>
    </source>
</evidence>
<keyword evidence="2" id="KW-1185">Reference proteome</keyword>
<reference evidence="1 2" key="1">
    <citation type="journal article" date="2008" name="Proc. Natl. Acad. Sci. U.S.A.">
        <title>Niche adaptation and genome expansion in the chlorophyll d-producing cyanobacterium Acaryochloris marina.</title>
        <authorList>
            <person name="Swingley W.D."/>
            <person name="Chen M."/>
            <person name="Cheung P.C."/>
            <person name="Conrad A.L."/>
            <person name="Dejesa L.C."/>
            <person name="Hao J."/>
            <person name="Honchak B.M."/>
            <person name="Karbach L.E."/>
            <person name="Kurdoglu A."/>
            <person name="Lahiri S."/>
            <person name="Mastrian S.D."/>
            <person name="Miyashita H."/>
            <person name="Page L."/>
            <person name="Ramakrishna P."/>
            <person name="Satoh S."/>
            <person name="Sattley W.M."/>
            <person name="Shimada Y."/>
            <person name="Taylor H.L."/>
            <person name="Tomo T."/>
            <person name="Tsuchiya T."/>
            <person name="Wang Z.T."/>
            <person name="Raymond J."/>
            <person name="Mimuro M."/>
            <person name="Blankenship R.E."/>
            <person name="Touchman J.W."/>
        </authorList>
    </citation>
    <scope>NUCLEOTIDE SEQUENCE [LARGE SCALE GENOMIC DNA]</scope>
    <source>
        <strain evidence="2">MBIC 11017</strain>
    </source>
</reference>